<gene>
    <name evidence="7" type="ORF">HZH68_000503</name>
</gene>
<dbReference type="GO" id="GO:0005819">
    <property type="term" value="C:spindle"/>
    <property type="evidence" value="ECO:0007669"/>
    <property type="project" value="UniProtKB-SubCell"/>
</dbReference>
<sequence length="76" mass="8446">MTFPQAHQTELVALADLAGITTTPGVFRIAIELLAMEISPEDIYVLLKQICPRTPSEEISNMLDTQPEEDEKSEKS</sequence>
<organism evidence="7 8">
    <name type="scientific">Vespula germanica</name>
    <name type="common">German yellow jacket</name>
    <name type="synonym">Paravespula germanica</name>
    <dbReference type="NCBI Taxonomy" id="30212"/>
    <lineage>
        <taxon>Eukaryota</taxon>
        <taxon>Metazoa</taxon>
        <taxon>Ecdysozoa</taxon>
        <taxon>Arthropoda</taxon>
        <taxon>Hexapoda</taxon>
        <taxon>Insecta</taxon>
        <taxon>Pterygota</taxon>
        <taxon>Neoptera</taxon>
        <taxon>Endopterygota</taxon>
        <taxon>Hymenoptera</taxon>
        <taxon>Apocrita</taxon>
        <taxon>Aculeata</taxon>
        <taxon>Vespoidea</taxon>
        <taxon>Vespidae</taxon>
        <taxon>Vespinae</taxon>
        <taxon>Vespula</taxon>
    </lineage>
</organism>
<evidence type="ECO:0000256" key="4">
    <source>
        <dbReference type="ARBA" id="ARBA00022490"/>
    </source>
</evidence>
<evidence type="ECO:0000256" key="5">
    <source>
        <dbReference type="ARBA" id="ARBA00023212"/>
    </source>
</evidence>
<protein>
    <recommendedName>
        <fullName evidence="9">Mitotic-spindle organizing protein 1</fullName>
    </recommendedName>
</protein>
<evidence type="ECO:0000256" key="2">
    <source>
        <dbReference type="ARBA" id="ARBA00004300"/>
    </source>
</evidence>
<keyword evidence="4" id="KW-0963">Cytoplasm</keyword>
<dbReference type="InterPro" id="IPR024332">
    <property type="entry name" value="MOZART2"/>
</dbReference>
<dbReference type="AlphaFoldDB" id="A0A834NTP2"/>
<evidence type="ECO:0000256" key="3">
    <source>
        <dbReference type="ARBA" id="ARBA00007286"/>
    </source>
</evidence>
<dbReference type="EMBL" id="JACSDZ010000001">
    <property type="protein sequence ID" value="KAF7417850.1"/>
    <property type="molecule type" value="Genomic_DNA"/>
</dbReference>
<comment type="subcellular location">
    <subcellularLocation>
        <location evidence="2">Cytoplasm</location>
        <location evidence="2">Cytoskeleton</location>
        <location evidence="2">Microtubule organizing center</location>
        <location evidence="2">Centrosome</location>
    </subcellularLocation>
    <subcellularLocation>
        <location evidence="1">Cytoplasm</location>
        <location evidence="1">Cytoskeleton</location>
        <location evidence="1">Spindle</location>
    </subcellularLocation>
</comment>
<name>A0A834NTP2_VESGE</name>
<dbReference type="Pfam" id="PF12926">
    <property type="entry name" value="MOZART2"/>
    <property type="match status" value="1"/>
</dbReference>
<dbReference type="GO" id="GO:0005813">
    <property type="term" value="C:centrosome"/>
    <property type="evidence" value="ECO:0007669"/>
    <property type="project" value="UniProtKB-SubCell"/>
</dbReference>
<evidence type="ECO:0000313" key="8">
    <source>
        <dbReference type="Proteomes" id="UP000617340"/>
    </source>
</evidence>
<reference evidence="7" key="1">
    <citation type="journal article" date="2020" name="G3 (Bethesda)">
        <title>High-Quality Assemblies for Three Invasive Social Wasps from the &lt;i&gt;Vespula&lt;/i&gt; Genus.</title>
        <authorList>
            <person name="Harrop T.W.R."/>
            <person name="Guhlin J."/>
            <person name="McLaughlin G.M."/>
            <person name="Permina E."/>
            <person name="Stockwell P."/>
            <person name="Gilligan J."/>
            <person name="Le Lec M.F."/>
            <person name="Gruber M.A.M."/>
            <person name="Quinn O."/>
            <person name="Lovegrove M."/>
            <person name="Duncan E.J."/>
            <person name="Remnant E.J."/>
            <person name="Van Eeckhoven J."/>
            <person name="Graham B."/>
            <person name="Knapp R.A."/>
            <person name="Langford K.W."/>
            <person name="Kronenberg Z."/>
            <person name="Press M.O."/>
            <person name="Eacker S.M."/>
            <person name="Wilson-Rankin E.E."/>
            <person name="Purcell J."/>
            <person name="Lester P.J."/>
            <person name="Dearden P.K."/>
        </authorList>
    </citation>
    <scope>NUCLEOTIDE SEQUENCE</scope>
    <source>
        <strain evidence="7">Linc-1</strain>
    </source>
</reference>
<proteinExistence type="inferred from homology"/>
<keyword evidence="8" id="KW-1185">Reference proteome</keyword>
<accession>A0A834NTP2</accession>
<feature type="region of interest" description="Disordered" evidence="6">
    <location>
        <begin position="57"/>
        <end position="76"/>
    </location>
</feature>
<comment type="caution">
    <text evidence="7">The sequence shown here is derived from an EMBL/GenBank/DDBJ whole genome shotgun (WGS) entry which is preliminary data.</text>
</comment>
<keyword evidence="5" id="KW-0206">Cytoskeleton</keyword>
<evidence type="ECO:0000313" key="7">
    <source>
        <dbReference type="EMBL" id="KAF7417850.1"/>
    </source>
</evidence>
<evidence type="ECO:0000256" key="6">
    <source>
        <dbReference type="SAM" id="MobiDB-lite"/>
    </source>
</evidence>
<evidence type="ECO:0008006" key="9">
    <source>
        <dbReference type="Google" id="ProtNLM"/>
    </source>
</evidence>
<dbReference type="Proteomes" id="UP000617340">
    <property type="component" value="Unassembled WGS sequence"/>
</dbReference>
<comment type="similarity">
    <text evidence="3">Belongs to the MOZART2 family.</text>
</comment>
<feature type="compositionally biased region" description="Acidic residues" evidence="6">
    <location>
        <begin position="66"/>
        <end position="76"/>
    </location>
</feature>
<evidence type="ECO:0000256" key="1">
    <source>
        <dbReference type="ARBA" id="ARBA00004186"/>
    </source>
</evidence>